<dbReference type="Gene3D" id="2.60.20.10">
    <property type="entry name" value="Crystallins"/>
    <property type="match status" value="1"/>
</dbReference>
<dbReference type="AlphaFoldDB" id="A0AA85B246"/>
<dbReference type="InterPro" id="IPR011024">
    <property type="entry name" value="G_crystallin-like"/>
</dbReference>
<dbReference type="SUPFAM" id="SSF49695">
    <property type="entry name" value="gamma-Crystallin-like"/>
    <property type="match status" value="1"/>
</dbReference>
<dbReference type="Proteomes" id="UP000050791">
    <property type="component" value="Unassembled WGS sequence"/>
</dbReference>
<accession>A0AA85B246</accession>
<evidence type="ECO:0000313" key="2">
    <source>
        <dbReference type="Proteomes" id="UP000050791"/>
    </source>
</evidence>
<reference evidence="3" key="1">
    <citation type="submission" date="2023-11" db="UniProtKB">
        <authorList>
            <consortium name="WormBaseParasite"/>
        </authorList>
    </citation>
    <scope>IDENTIFICATION</scope>
</reference>
<name>A0AA85B246_9TREM</name>
<proteinExistence type="predicted"/>
<evidence type="ECO:0000313" key="3">
    <source>
        <dbReference type="WBParaSite" id="SMTH1_26690.1"/>
    </source>
</evidence>
<dbReference type="WBParaSite" id="SMTH1_26690.1">
    <property type="protein sequence ID" value="SMTH1_26690.1"/>
    <property type="gene ID" value="SMTH1_26690"/>
</dbReference>
<evidence type="ECO:0000259" key="1">
    <source>
        <dbReference type="Pfam" id="PF18258"/>
    </source>
</evidence>
<sequence>MRHSTNSSQEQNAKAMSANSMFLIALLSYTLTNQLGITKSDSCKYCLRLYDGKYKSGSYSEVYKSVDSLSPPWIPGSVCVPLIHNSTGQPPYWRIYEDVNYSGANTAVGRGACIDDFMKSGLRRISSIQKCFYGDNGTVEYTNHTNGRSALIILCVLN</sequence>
<feature type="domain" description="Interleukin-4 inducing immunoglobulin-binding" evidence="1">
    <location>
        <begin position="46"/>
        <end position="131"/>
    </location>
</feature>
<dbReference type="Pfam" id="PF18258">
    <property type="entry name" value="IL4_i_Ig"/>
    <property type="match status" value="1"/>
</dbReference>
<organism evidence="2 3">
    <name type="scientific">Schistosoma mattheei</name>
    <dbReference type="NCBI Taxonomy" id="31246"/>
    <lineage>
        <taxon>Eukaryota</taxon>
        <taxon>Metazoa</taxon>
        <taxon>Spiralia</taxon>
        <taxon>Lophotrochozoa</taxon>
        <taxon>Platyhelminthes</taxon>
        <taxon>Trematoda</taxon>
        <taxon>Digenea</taxon>
        <taxon>Strigeidida</taxon>
        <taxon>Schistosomatoidea</taxon>
        <taxon>Schistosomatidae</taxon>
        <taxon>Schistosoma</taxon>
    </lineage>
</organism>
<protein>
    <recommendedName>
        <fullName evidence="1">Interleukin-4 inducing immunoglobulin-binding domain-containing protein</fullName>
    </recommendedName>
</protein>
<dbReference type="InterPro" id="IPR041305">
    <property type="entry name" value="IL4_i_Ig"/>
</dbReference>